<dbReference type="AlphaFoldDB" id="A0A9P6H1S7"/>
<evidence type="ECO:0000313" key="3">
    <source>
        <dbReference type="Proteomes" id="UP000740883"/>
    </source>
</evidence>
<organism evidence="2 3">
    <name type="scientific">Nosema granulosis</name>
    <dbReference type="NCBI Taxonomy" id="83296"/>
    <lineage>
        <taxon>Eukaryota</taxon>
        <taxon>Fungi</taxon>
        <taxon>Fungi incertae sedis</taxon>
        <taxon>Microsporidia</taxon>
        <taxon>Nosematidae</taxon>
        <taxon>Nosema</taxon>
    </lineage>
</organism>
<protein>
    <submittedName>
        <fullName evidence="2">Tigger transposable element-derived protein 4</fullName>
    </submittedName>
</protein>
<feature type="domain" description="DDE-1" evidence="1">
    <location>
        <begin position="204"/>
        <end position="292"/>
    </location>
</feature>
<comment type="caution">
    <text evidence="2">The sequence shown here is derived from an EMBL/GenBank/DDBJ whole genome shotgun (WGS) entry which is preliminary data.</text>
</comment>
<evidence type="ECO:0000259" key="1">
    <source>
        <dbReference type="Pfam" id="PF03184"/>
    </source>
</evidence>
<dbReference type="Pfam" id="PF03184">
    <property type="entry name" value="DDE_1"/>
    <property type="match status" value="1"/>
</dbReference>
<sequence>MNSNHNEEETINLKKKRKIAKDKALNNKTLKKLSIDHNVSRQVVRSAISMTDVLINVESDDPILQNTYFTKKTESKTTEIDQYILNGLEDIRGKNGIVNKHTLQDLANRYKSKHEECSVAITPYFFKNFKKRNNVVWRTLYGESRSADMNNILEWFQVYNLYKSEYEAKDIFNLDETGLFIKNFGNKSYVIKDVDDRKNIKLNKTRVTLLLAFNRFGEELPPLVISKSKRPRCFKIAEPEVFDILYDSNDSAWLTRDIFASYLNKINQELVLKDRKILLLMDNFAGHDINEPSNIRFLFL</sequence>
<dbReference type="Proteomes" id="UP000740883">
    <property type="component" value="Unassembled WGS sequence"/>
</dbReference>
<accession>A0A9P6H1S7</accession>
<dbReference type="EMBL" id="SBJO01000060">
    <property type="protein sequence ID" value="KAF9763707.1"/>
    <property type="molecule type" value="Genomic_DNA"/>
</dbReference>
<proteinExistence type="predicted"/>
<dbReference type="GO" id="GO:0005634">
    <property type="term" value="C:nucleus"/>
    <property type="evidence" value="ECO:0007669"/>
    <property type="project" value="TreeGrafter"/>
</dbReference>
<gene>
    <name evidence="2" type="primary">TIGD4_0</name>
    <name evidence="2" type="ORF">NGRA_1114</name>
</gene>
<evidence type="ECO:0000313" key="2">
    <source>
        <dbReference type="EMBL" id="KAF9763707.1"/>
    </source>
</evidence>
<keyword evidence="3" id="KW-1185">Reference proteome</keyword>
<dbReference type="PANTHER" id="PTHR19303:SF73">
    <property type="entry name" value="PROTEIN PDC2"/>
    <property type="match status" value="1"/>
</dbReference>
<dbReference type="InterPro" id="IPR050863">
    <property type="entry name" value="CenT-Element_Derived"/>
</dbReference>
<feature type="non-terminal residue" evidence="2">
    <location>
        <position position="300"/>
    </location>
</feature>
<dbReference type="GO" id="GO:0003677">
    <property type="term" value="F:DNA binding"/>
    <property type="evidence" value="ECO:0007669"/>
    <property type="project" value="TreeGrafter"/>
</dbReference>
<dbReference type="InterPro" id="IPR004875">
    <property type="entry name" value="DDE_SF_endonuclease_dom"/>
</dbReference>
<dbReference type="PANTHER" id="PTHR19303">
    <property type="entry name" value="TRANSPOSON"/>
    <property type="match status" value="1"/>
</dbReference>
<name>A0A9P6H1S7_9MICR</name>
<dbReference type="OrthoDB" id="162969at2759"/>
<reference evidence="2 3" key="1">
    <citation type="journal article" date="2020" name="Genome Biol. Evol.">
        <title>Comparative genomics of strictly vertically transmitted, feminizing microsporidia endosymbionts of amphipod crustaceans.</title>
        <authorList>
            <person name="Cormier A."/>
            <person name="Chebbi M.A."/>
            <person name="Giraud I."/>
            <person name="Wattier R."/>
            <person name="Teixeira M."/>
            <person name="Gilbert C."/>
            <person name="Rigaud T."/>
            <person name="Cordaux R."/>
        </authorList>
    </citation>
    <scope>NUCLEOTIDE SEQUENCE [LARGE SCALE GENOMIC DNA]</scope>
    <source>
        <strain evidence="2 3">Ou3-Ou53</strain>
    </source>
</reference>